<dbReference type="AlphaFoldDB" id="A0A291B9Q2"/>
<feature type="transmembrane region" description="Helical" evidence="1">
    <location>
        <begin position="65"/>
        <end position="82"/>
    </location>
</feature>
<proteinExistence type="predicted"/>
<evidence type="ECO:0000313" key="3">
    <source>
        <dbReference type="EMBL" id="ATF09711.1"/>
    </source>
</evidence>
<evidence type="ECO:0000259" key="2">
    <source>
        <dbReference type="Pfam" id="PF13737"/>
    </source>
</evidence>
<feature type="domain" description="Transposase DDE" evidence="2">
    <location>
        <begin position="10"/>
        <end position="117"/>
    </location>
</feature>
<dbReference type="Pfam" id="PF13737">
    <property type="entry name" value="DDE_Tnp_1_5"/>
    <property type="match status" value="1"/>
</dbReference>
<feature type="transmembrane region" description="Helical" evidence="1">
    <location>
        <begin position="39"/>
        <end position="59"/>
    </location>
</feature>
<keyword evidence="4" id="KW-1185">Reference proteome</keyword>
<accession>A0A291B9Q2</accession>
<evidence type="ECO:0000313" key="4">
    <source>
        <dbReference type="Proteomes" id="UP000218160"/>
    </source>
</evidence>
<reference evidence="4" key="1">
    <citation type="submission" date="2017-04" db="EMBL/GenBank/DDBJ databases">
        <title>Genome evolution of the luminous symbionts of deep sea anglerfish.</title>
        <authorList>
            <person name="Hendry T.A."/>
        </authorList>
    </citation>
    <scope>NUCLEOTIDE SEQUENCE [LARGE SCALE GENOMIC DNA]</scope>
</reference>
<organism evidence="3 4">
    <name type="scientific">Candidatus Enterovibrio altilux</name>
    <dbReference type="NCBI Taxonomy" id="1927128"/>
    <lineage>
        <taxon>Bacteria</taxon>
        <taxon>Pseudomonadati</taxon>
        <taxon>Pseudomonadota</taxon>
        <taxon>Gammaproteobacteria</taxon>
        <taxon>Vibrionales</taxon>
        <taxon>Vibrionaceae</taxon>
        <taxon>Enterovibrio</taxon>
    </lineage>
</organism>
<evidence type="ECO:0000256" key="1">
    <source>
        <dbReference type="SAM" id="Phobius"/>
    </source>
</evidence>
<dbReference type="InterPro" id="IPR053172">
    <property type="entry name" value="Tn903_transposase"/>
</dbReference>
<dbReference type="EMBL" id="CP020660">
    <property type="protein sequence ID" value="ATF09711.1"/>
    <property type="molecule type" value="Genomic_DNA"/>
</dbReference>
<name>A0A291B9Q2_9GAMM</name>
<protein>
    <submittedName>
        <fullName evidence="3">Mobile element protein</fullName>
    </submittedName>
</protein>
<dbReference type="PANTHER" id="PTHR34631">
    <property type="match status" value="1"/>
</dbReference>
<dbReference type="PANTHER" id="PTHR34631:SF3">
    <property type="entry name" value="ISSOD12 TRANSPOSASE TNPA_ISSOD12"/>
    <property type="match status" value="1"/>
</dbReference>
<dbReference type="KEGG" id="elux:BTN50_1222"/>
<gene>
    <name evidence="3" type="ORF">BTN50_1222</name>
</gene>
<keyword evidence="1" id="KW-0472">Membrane</keyword>
<sequence>MKQYNQILINRDSLTFWINREGIQLWRQTKQSSHRGPRLFSTLAITIAFMLKHIFSIPLRSLQGFIHFILKLAQLLLLYPHYSCISKRTKTANVVLETKTKGTTQYLAINSTGLKITMKNNK</sequence>
<keyword evidence="1" id="KW-1133">Transmembrane helix</keyword>
<dbReference type="InterPro" id="IPR025668">
    <property type="entry name" value="Tnp_DDE_dom"/>
</dbReference>
<keyword evidence="1" id="KW-0812">Transmembrane</keyword>
<dbReference type="Proteomes" id="UP000218160">
    <property type="component" value="Chromosome 1"/>
</dbReference>